<protein>
    <submittedName>
        <fullName evidence="2">Uncharacterized protein</fullName>
    </submittedName>
</protein>
<accession>A0A0V0XD55</accession>
<proteinExistence type="predicted"/>
<comment type="caution">
    <text evidence="2">The sequence shown here is derived from an EMBL/GenBank/DDBJ whole genome shotgun (WGS) entry which is preliminary data.</text>
</comment>
<organism evidence="2 3">
    <name type="scientific">Trichinella pseudospiralis</name>
    <name type="common">Parasitic roundworm</name>
    <dbReference type="NCBI Taxonomy" id="6337"/>
    <lineage>
        <taxon>Eukaryota</taxon>
        <taxon>Metazoa</taxon>
        <taxon>Ecdysozoa</taxon>
        <taxon>Nematoda</taxon>
        <taxon>Enoplea</taxon>
        <taxon>Dorylaimia</taxon>
        <taxon>Trichinellida</taxon>
        <taxon>Trichinellidae</taxon>
        <taxon>Trichinella</taxon>
    </lineage>
</organism>
<evidence type="ECO:0000256" key="1">
    <source>
        <dbReference type="SAM" id="MobiDB-lite"/>
    </source>
</evidence>
<reference evidence="2 3" key="1">
    <citation type="submission" date="2015-01" db="EMBL/GenBank/DDBJ databases">
        <title>Evolution of Trichinella species and genotypes.</title>
        <authorList>
            <person name="Korhonen P.K."/>
            <person name="Edoardo P."/>
            <person name="Giuseppe L.R."/>
            <person name="Gasser R.B."/>
        </authorList>
    </citation>
    <scope>NUCLEOTIDE SEQUENCE [LARGE SCALE GENOMIC DNA]</scope>
    <source>
        <strain evidence="2">ISS141</strain>
    </source>
</reference>
<dbReference type="Proteomes" id="UP000054815">
    <property type="component" value="Unassembled WGS sequence"/>
</dbReference>
<feature type="region of interest" description="Disordered" evidence="1">
    <location>
        <begin position="47"/>
        <end position="66"/>
    </location>
</feature>
<evidence type="ECO:0000313" key="3">
    <source>
        <dbReference type="Proteomes" id="UP000054815"/>
    </source>
</evidence>
<dbReference type="AlphaFoldDB" id="A0A0V0XD55"/>
<feature type="non-terminal residue" evidence="2">
    <location>
        <position position="1"/>
    </location>
</feature>
<feature type="non-terminal residue" evidence="2">
    <location>
        <position position="66"/>
    </location>
</feature>
<gene>
    <name evidence="2" type="ORF">T4E_7845</name>
</gene>
<sequence>LALPGSPPTLRMPNSSKKGLISYLRLSYPKALSIRQLFYAEAHFDSPQSYRDPDIADEAPTPRCHS</sequence>
<dbReference type="EMBL" id="JYDU01000560">
    <property type="protein sequence ID" value="KRX85968.1"/>
    <property type="molecule type" value="Genomic_DNA"/>
</dbReference>
<evidence type="ECO:0000313" key="2">
    <source>
        <dbReference type="EMBL" id="KRX85968.1"/>
    </source>
</evidence>
<name>A0A0V0XD55_TRIPS</name>